<dbReference type="Gene3D" id="3.30.40.10">
    <property type="entry name" value="Zinc/RING finger domain, C3HC4 (zinc finger)"/>
    <property type="match status" value="1"/>
</dbReference>
<dbReference type="Pfam" id="PF13639">
    <property type="entry name" value="zf-RING_2"/>
    <property type="match status" value="1"/>
</dbReference>
<evidence type="ECO:0000259" key="6">
    <source>
        <dbReference type="PROSITE" id="PS50089"/>
    </source>
</evidence>
<dbReference type="InterPro" id="IPR013083">
    <property type="entry name" value="Znf_RING/FYVE/PHD"/>
</dbReference>
<organism evidence="7 8">
    <name type="scientific">Tritrichomonas musculus</name>
    <dbReference type="NCBI Taxonomy" id="1915356"/>
    <lineage>
        <taxon>Eukaryota</taxon>
        <taxon>Metamonada</taxon>
        <taxon>Parabasalia</taxon>
        <taxon>Tritrichomonadida</taxon>
        <taxon>Tritrichomonadidae</taxon>
        <taxon>Tritrichomonas</taxon>
    </lineage>
</organism>
<keyword evidence="5" id="KW-0472">Membrane</keyword>
<dbReference type="PANTHER" id="PTHR12109:SF5">
    <property type="entry name" value="RING-TYPE DOMAIN-CONTAINING PROTEIN"/>
    <property type="match status" value="1"/>
</dbReference>
<dbReference type="EMBL" id="JAPFFF010000012">
    <property type="protein sequence ID" value="KAK8876417.1"/>
    <property type="molecule type" value="Genomic_DNA"/>
</dbReference>
<feature type="transmembrane region" description="Helical" evidence="5">
    <location>
        <begin position="21"/>
        <end position="38"/>
    </location>
</feature>
<feature type="transmembrane region" description="Helical" evidence="5">
    <location>
        <begin position="82"/>
        <end position="105"/>
    </location>
</feature>
<dbReference type="PANTHER" id="PTHR12109">
    <property type="entry name" value="RING FINGER PROTEIN 141-RELATED"/>
    <property type="match status" value="1"/>
</dbReference>
<comment type="caution">
    <text evidence="7">The sequence shown here is derived from an EMBL/GenBank/DDBJ whole genome shotgun (WGS) entry which is preliminary data.</text>
</comment>
<dbReference type="Proteomes" id="UP001470230">
    <property type="component" value="Unassembled WGS sequence"/>
</dbReference>
<evidence type="ECO:0000256" key="2">
    <source>
        <dbReference type="ARBA" id="ARBA00022771"/>
    </source>
</evidence>
<keyword evidence="3" id="KW-0862">Zinc</keyword>
<evidence type="ECO:0000256" key="4">
    <source>
        <dbReference type="PROSITE-ProRule" id="PRU00175"/>
    </source>
</evidence>
<name>A0ABR2JEP7_9EUKA</name>
<evidence type="ECO:0000256" key="5">
    <source>
        <dbReference type="SAM" id="Phobius"/>
    </source>
</evidence>
<feature type="transmembrane region" description="Helical" evidence="5">
    <location>
        <begin position="176"/>
        <end position="199"/>
    </location>
</feature>
<dbReference type="PROSITE" id="PS50089">
    <property type="entry name" value="ZF_RING_2"/>
    <property type="match status" value="1"/>
</dbReference>
<proteinExistence type="predicted"/>
<evidence type="ECO:0000256" key="3">
    <source>
        <dbReference type="ARBA" id="ARBA00022833"/>
    </source>
</evidence>
<keyword evidence="8" id="KW-1185">Reference proteome</keyword>
<dbReference type="SMART" id="SM00184">
    <property type="entry name" value="RING"/>
    <property type="match status" value="1"/>
</dbReference>
<keyword evidence="2 4" id="KW-0863">Zinc-finger</keyword>
<evidence type="ECO:0000313" key="7">
    <source>
        <dbReference type="EMBL" id="KAK8876417.1"/>
    </source>
</evidence>
<dbReference type="SUPFAM" id="SSF57850">
    <property type="entry name" value="RING/U-box"/>
    <property type="match status" value="1"/>
</dbReference>
<gene>
    <name evidence="7" type="ORF">M9Y10_006624</name>
</gene>
<accession>A0ABR2JEP7</accession>
<dbReference type="InterPro" id="IPR001841">
    <property type="entry name" value="Znf_RING"/>
</dbReference>
<feature type="domain" description="RING-type" evidence="6">
    <location>
        <begin position="316"/>
        <end position="354"/>
    </location>
</feature>
<keyword evidence="5" id="KW-1133">Transmembrane helix</keyword>
<evidence type="ECO:0000256" key="1">
    <source>
        <dbReference type="ARBA" id="ARBA00022723"/>
    </source>
</evidence>
<keyword evidence="5" id="KW-0812">Transmembrane</keyword>
<dbReference type="InterPro" id="IPR017907">
    <property type="entry name" value="Znf_RING_CS"/>
</dbReference>
<keyword evidence="1" id="KW-0479">Metal-binding</keyword>
<reference evidence="7 8" key="1">
    <citation type="submission" date="2024-04" db="EMBL/GenBank/DDBJ databases">
        <title>Tritrichomonas musculus Genome.</title>
        <authorList>
            <person name="Alves-Ferreira E."/>
            <person name="Grigg M."/>
            <person name="Lorenzi H."/>
            <person name="Galac M."/>
        </authorList>
    </citation>
    <scope>NUCLEOTIDE SEQUENCE [LARGE SCALE GENOMIC DNA]</scope>
    <source>
        <strain evidence="7 8">EAF2021</strain>
    </source>
</reference>
<sequence length="379" mass="44688">MSTTGEAQRSFREIIHDNSKFPRTYASFALLMVAMFICRSLLCYWKLFFTVLFYLLVYMRIERQLQEVIYKMSTSSSYFRTIPYHLLQYFFILLGLSIVGCYYGFGFSFEKSKTITATRFSKFAKTISSTNSLHLQFYSNHFDNTNLPNKYKKIYFYATPEISPDNTLFSIYLTSLFQSIVLFMISSFIKCLLIGTGIIKLKVVRRGFFGVFQRFFIIIRNLAVLPIWIDFFCEPSVQLININSNSQDIVFYSHSRRTFQELMESKKPFWCLTYIVIKLFLQLWLLEDLGVVIYDYSSNRHDSYHHADESQVTDDCVICQDYPEEPVQLRCGHIFCYRCIYRWLQDHDTCPICRCRIAEPKTIEISDGYVPVATLLSPF</sequence>
<evidence type="ECO:0000313" key="8">
    <source>
        <dbReference type="Proteomes" id="UP001470230"/>
    </source>
</evidence>
<dbReference type="PROSITE" id="PS00518">
    <property type="entry name" value="ZF_RING_1"/>
    <property type="match status" value="1"/>
</dbReference>
<dbReference type="InterPro" id="IPR047126">
    <property type="entry name" value="RNF141-like"/>
</dbReference>
<protein>
    <recommendedName>
        <fullName evidence="6">RING-type domain-containing protein</fullName>
    </recommendedName>
</protein>